<keyword evidence="8" id="KW-0249">Electron transport</keyword>
<evidence type="ECO:0000256" key="2">
    <source>
        <dbReference type="ARBA" id="ARBA00007395"/>
    </source>
</evidence>
<evidence type="ECO:0000256" key="9">
    <source>
        <dbReference type="ARBA" id="ARBA00022989"/>
    </source>
</evidence>
<evidence type="ECO:0000256" key="7">
    <source>
        <dbReference type="ARBA" id="ARBA00022723"/>
    </source>
</evidence>
<evidence type="ECO:0000313" key="14">
    <source>
        <dbReference type="Proteomes" id="UP000295777"/>
    </source>
</evidence>
<dbReference type="RefSeq" id="WP_132527278.1">
    <property type="nucleotide sequence ID" value="NZ_SMFV01000005.1"/>
</dbReference>
<evidence type="ECO:0000256" key="6">
    <source>
        <dbReference type="ARBA" id="ARBA00022692"/>
    </source>
</evidence>
<dbReference type="InterPro" id="IPR005126">
    <property type="entry name" value="NapC/NirT_cyt_c_N"/>
</dbReference>
<evidence type="ECO:0000313" key="13">
    <source>
        <dbReference type="EMBL" id="TCK03372.1"/>
    </source>
</evidence>
<comment type="caution">
    <text evidence="13">The sequence shown here is derived from an EMBL/GenBank/DDBJ whole genome shotgun (WGS) entry which is preliminary data.</text>
</comment>
<feature type="domain" description="NapC/NirT cytochrome c N-terminal" evidence="12">
    <location>
        <begin position="8"/>
        <end position="162"/>
    </location>
</feature>
<name>A0A4R1GGT5_9BACT</name>
<keyword evidence="4" id="KW-1003">Cell membrane</keyword>
<dbReference type="GO" id="GO:0046872">
    <property type="term" value="F:metal ion binding"/>
    <property type="evidence" value="ECO:0007669"/>
    <property type="project" value="UniProtKB-KW"/>
</dbReference>
<keyword evidence="10" id="KW-0408">Iron</keyword>
<reference evidence="13 14" key="1">
    <citation type="submission" date="2019-03" db="EMBL/GenBank/DDBJ databases">
        <title>Genomic Encyclopedia of Archaeal and Bacterial Type Strains, Phase II (KMG-II): from individual species to whole genera.</title>
        <authorList>
            <person name="Goeker M."/>
        </authorList>
    </citation>
    <scope>NUCLEOTIDE SEQUENCE [LARGE SCALE GENOMIC DNA]</scope>
    <source>
        <strain evidence="13 14">DSM 24425</strain>
    </source>
</reference>
<keyword evidence="9" id="KW-1133">Transmembrane helix</keyword>
<dbReference type="AlphaFoldDB" id="A0A4R1GGT5"/>
<evidence type="ECO:0000256" key="10">
    <source>
        <dbReference type="ARBA" id="ARBA00023004"/>
    </source>
</evidence>
<evidence type="ECO:0000256" key="1">
    <source>
        <dbReference type="ARBA" id="ARBA00004236"/>
    </source>
</evidence>
<gene>
    <name evidence="13" type="ORF">CLV27_1446</name>
</gene>
<dbReference type="GO" id="GO:0009061">
    <property type="term" value="P:anaerobic respiration"/>
    <property type="evidence" value="ECO:0007669"/>
    <property type="project" value="TreeGrafter"/>
</dbReference>
<dbReference type="InterPro" id="IPR038266">
    <property type="entry name" value="NapC/NirT_cytc_sf"/>
</dbReference>
<dbReference type="GO" id="GO:0009055">
    <property type="term" value="F:electron transfer activity"/>
    <property type="evidence" value="ECO:0007669"/>
    <property type="project" value="TreeGrafter"/>
</dbReference>
<organism evidence="13 14">
    <name type="scientific">Phorcysia thermohydrogeniphila</name>
    <dbReference type="NCBI Taxonomy" id="936138"/>
    <lineage>
        <taxon>Bacteria</taxon>
        <taxon>Pseudomonadati</taxon>
        <taxon>Aquificota</taxon>
        <taxon>Aquificia</taxon>
        <taxon>Desulfurobacteriales</taxon>
        <taxon>Desulfurobacteriaceae</taxon>
        <taxon>Phorcysia</taxon>
    </lineage>
</organism>
<dbReference type="Pfam" id="PF03264">
    <property type="entry name" value="Cytochrom_NNT"/>
    <property type="match status" value="1"/>
</dbReference>
<dbReference type="PANTHER" id="PTHR30333">
    <property type="entry name" value="CYTOCHROME C-TYPE PROTEIN"/>
    <property type="match status" value="1"/>
</dbReference>
<evidence type="ECO:0000256" key="4">
    <source>
        <dbReference type="ARBA" id="ARBA00022475"/>
    </source>
</evidence>
<dbReference type="GO" id="GO:0005886">
    <property type="term" value="C:plasma membrane"/>
    <property type="evidence" value="ECO:0007669"/>
    <property type="project" value="UniProtKB-SubCell"/>
</dbReference>
<keyword evidence="7" id="KW-0479">Metal-binding</keyword>
<comment type="subcellular location">
    <subcellularLocation>
        <location evidence="1">Cell membrane</location>
    </subcellularLocation>
</comment>
<evidence type="ECO:0000256" key="3">
    <source>
        <dbReference type="ARBA" id="ARBA00022448"/>
    </source>
</evidence>
<dbReference type="EMBL" id="SMFV01000005">
    <property type="protein sequence ID" value="TCK03372.1"/>
    <property type="molecule type" value="Genomic_DNA"/>
</dbReference>
<dbReference type="Proteomes" id="UP000295777">
    <property type="component" value="Unassembled WGS sequence"/>
</dbReference>
<keyword evidence="5" id="KW-0349">Heme</keyword>
<dbReference type="PANTHER" id="PTHR30333:SF1">
    <property type="entry name" value="CYTOCHROME C-TYPE PROTEIN NAPC"/>
    <property type="match status" value="1"/>
</dbReference>
<dbReference type="InterPro" id="IPR051174">
    <property type="entry name" value="Cytochrome_c-type_ET"/>
</dbReference>
<dbReference type="InterPro" id="IPR036280">
    <property type="entry name" value="Multihaem_cyt_sf"/>
</dbReference>
<dbReference type="Gene3D" id="1.10.3820.10">
    <property type="entry name" value="Di-heme elbow motif domain"/>
    <property type="match status" value="1"/>
</dbReference>
<comment type="similarity">
    <text evidence="2">Belongs to the NapC/NirT/NrfH family.</text>
</comment>
<evidence type="ECO:0000259" key="12">
    <source>
        <dbReference type="Pfam" id="PF03264"/>
    </source>
</evidence>
<dbReference type="OrthoDB" id="9782159at2"/>
<keyword evidence="14" id="KW-1185">Reference proteome</keyword>
<keyword evidence="3" id="KW-0813">Transport</keyword>
<accession>A0A4R1GGT5</accession>
<protein>
    <submittedName>
        <fullName evidence="13">Trimethylamine-N-oxide reductase (Cytochrome c) cytochrome c-type subunit TorY</fullName>
    </submittedName>
</protein>
<dbReference type="SUPFAM" id="SSF48695">
    <property type="entry name" value="Multiheme cytochromes"/>
    <property type="match status" value="1"/>
</dbReference>
<keyword evidence="11" id="KW-0472">Membrane</keyword>
<proteinExistence type="inferred from homology"/>
<sequence length="180" mass="20503">MKEKVRNLIIGGIVGLIVGGVASLISAQMIENTAEPEFCGSCHEMKPMFEAWEKGPHGPLGNKRGAIRAGCADCHLPHTSVLSYLINKSKFGTNDLFAHFFKGGYADDLEHWIEKRKERDHYVFVSNCYRCHTNLPDNVMHQKLEKGEIEGNCLTCHWYVGHGFDFENELKKFFKEEKKE</sequence>
<keyword evidence="6" id="KW-0812">Transmembrane</keyword>
<evidence type="ECO:0000256" key="5">
    <source>
        <dbReference type="ARBA" id="ARBA00022617"/>
    </source>
</evidence>
<evidence type="ECO:0000256" key="11">
    <source>
        <dbReference type="ARBA" id="ARBA00023136"/>
    </source>
</evidence>
<evidence type="ECO:0000256" key="8">
    <source>
        <dbReference type="ARBA" id="ARBA00022982"/>
    </source>
</evidence>